<evidence type="ECO:0000256" key="9">
    <source>
        <dbReference type="SAM" id="SignalP"/>
    </source>
</evidence>
<dbReference type="EMBL" id="JAUKWQ010000013">
    <property type="protein sequence ID" value="MDO1585140.1"/>
    <property type="molecule type" value="Genomic_DNA"/>
</dbReference>
<evidence type="ECO:0000313" key="11">
    <source>
        <dbReference type="EMBL" id="MDO1585140.1"/>
    </source>
</evidence>
<evidence type="ECO:0000256" key="3">
    <source>
        <dbReference type="ARBA" id="ARBA00022448"/>
    </source>
</evidence>
<proteinExistence type="inferred from homology"/>
<evidence type="ECO:0000256" key="6">
    <source>
        <dbReference type="ARBA" id="ARBA00023136"/>
    </source>
</evidence>
<evidence type="ECO:0000313" key="12">
    <source>
        <dbReference type="Proteomes" id="UP001169006"/>
    </source>
</evidence>
<dbReference type="Gene3D" id="1.10.3430.10">
    <property type="entry name" value="Ammonium transporter AmtB like domains"/>
    <property type="match status" value="1"/>
</dbReference>
<feature type="transmembrane region" description="Helical" evidence="8">
    <location>
        <begin position="422"/>
        <end position="442"/>
    </location>
</feature>
<evidence type="ECO:0000256" key="4">
    <source>
        <dbReference type="ARBA" id="ARBA00022692"/>
    </source>
</evidence>
<evidence type="ECO:0000256" key="8">
    <source>
        <dbReference type="RuleBase" id="RU362002"/>
    </source>
</evidence>
<evidence type="ECO:0000256" key="1">
    <source>
        <dbReference type="ARBA" id="ARBA00004141"/>
    </source>
</evidence>
<feature type="transmembrane region" description="Helical" evidence="8">
    <location>
        <begin position="147"/>
        <end position="169"/>
    </location>
</feature>
<feature type="transmembrane region" description="Helical" evidence="8">
    <location>
        <begin position="176"/>
        <end position="199"/>
    </location>
</feature>
<evidence type="ECO:0000256" key="5">
    <source>
        <dbReference type="ARBA" id="ARBA00022989"/>
    </source>
</evidence>
<keyword evidence="5 8" id="KW-1133">Transmembrane helix</keyword>
<keyword evidence="7 8" id="KW-0924">Ammonia transport</keyword>
<keyword evidence="4 8" id="KW-0812">Transmembrane</keyword>
<keyword evidence="12" id="KW-1185">Reference proteome</keyword>
<feature type="transmembrane region" description="Helical" evidence="8">
    <location>
        <begin position="344"/>
        <end position="361"/>
    </location>
</feature>
<reference evidence="11" key="2">
    <citation type="submission" date="2023-07" db="EMBL/GenBank/DDBJ databases">
        <authorList>
            <person name="Sun H."/>
        </authorList>
    </citation>
    <scope>NUCLEOTIDE SEQUENCE</scope>
    <source>
        <strain evidence="11">05753</strain>
    </source>
</reference>
<name>A0ABT8T3K4_9HYPH</name>
<feature type="transmembrane region" description="Helical" evidence="8">
    <location>
        <begin position="84"/>
        <end position="104"/>
    </location>
</feature>
<dbReference type="PROSITE" id="PS01219">
    <property type="entry name" value="AMMONIUM_TRANSP"/>
    <property type="match status" value="1"/>
</dbReference>
<organism evidence="11 12">
    <name type="scientific">Rhizobium oryzicola</name>
    <dbReference type="NCBI Taxonomy" id="1232668"/>
    <lineage>
        <taxon>Bacteria</taxon>
        <taxon>Pseudomonadati</taxon>
        <taxon>Pseudomonadota</taxon>
        <taxon>Alphaproteobacteria</taxon>
        <taxon>Hyphomicrobiales</taxon>
        <taxon>Rhizobiaceae</taxon>
        <taxon>Rhizobium/Agrobacterium group</taxon>
        <taxon>Rhizobium</taxon>
    </lineage>
</organism>
<dbReference type="InterPro" id="IPR018047">
    <property type="entry name" value="Ammonium_transpt_CS"/>
</dbReference>
<feature type="domain" description="Ammonium transporter AmtB-like" evidence="10">
    <location>
        <begin position="52"/>
        <end position="472"/>
    </location>
</feature>
<dbReference type="PANTHER" id="PTHR43029:SF10">
    <property type="entry name" value="AMMONIUM TRANSPORTER MEP2"/>
    <property type="match status" value="1"/>
</dbReference>
<dbReference type="SUPFAM" id="SSF111352">
    <property type="entry name" value="Ammonium transporter"/>
    <property type="match status" value="1"/>
</dbReference>
<keyword evidence="6 8" id="KW-0472">Membrane</keyword>
<keyword evidence="9" id="KW-0732">Signal</keyword>
<keyword evidence="3 8" id="KW-0813">Transport</keyword>
<gene>
    <name evidence="11" type="ORF">Q2T52_23870</name>
</gene>
<dbReference type="RefSeq" id="WP_302079430.1">
    <property type="nucleotide sequence ID" value="NZ_JAUKWQ010000013.1"/>
</dbReference>
<feature type="transmembrane region" description="Helical" evidence="8">
    <location>
        <begin position="286"/>
        <end position="306"/>
    </location>
</feature>
<evidence type="ECO:0000256" key="2">
    <source>
        <dbReference type="ARBA" id="ARBA00005887"/>
    </source>
</evidence>
<feature type="chain" id="PRO_5047099571" description="Ammonium transporter" evidence="9">
    <location>
        <begin position="29"/>
        <end position="474"/>
    </location>
</feature>
<feature type="signal peptide" evidence="9">
    <location>
        <begin position="1"/>
        <end position="28"/>
    </location>
</feature>
<accession>A0ABT8T3K4</accession>
<dbReference type="Proteomes" id="UP001169006">
    <property type="component" value="Unassembled WGS sequence"/>
</dbReference>
<feature type="transmembrane region" description="Helical" evidence="8">
    <location>
        <begin position="211"/>
        <end position="241"/>
    </location>
</feature>
<dbReference type="InterPro" id="IPR024041">
    <property type="entry name" value="NH4_transpt_AmtB-like_dom"/>
</dbReference>
<feature type="transmembrane region" description="Helical" evidence="8">
    <location>
        <begin position="373"/>
        <end position="402"/>
    </location>
</feature>
<dbReference type="Pfam" id="PF00909">
    <property type="entry name" value="Ammonium_transp"/>
    <property type="match status" value="1"/>
</dbReference>
<dbReference type="PANTHER" id="PTHR43029">
    <property type="entry name" value="AMMONIUM TRANSPORTER MEP2"/>
    <property type="match status" value="1"/>
</dbReference>
<feature type="transmembrane region" description="Helical" evidence="8">
    <location>
        <begin position="52"/>
        <end position="72"/>
    </location>
</feature>
<reference evidence="11" key="1">
    <citation type="journal article" date="2015" name="Int. J. Syst. Evol. Microbiol.">
        <title>Rhizobium oryzicola sp. nov., potential plant-growth-promoting endophytic bacteria isolated from rice roots.</title>
        <authorList>
            <person name="Zhang X.X."/>
            <person name="Gao J.S."/>
            <person name="Cao Y.H."/>
            <person name="Sheirdil R.A."/>
            <person name="Wang X.C."/>
            <person name="Zhang L."/>
        </authorList>
    </citation>
    <scope>NUCLEOTIDE SEQUENCE</scope>
    <source>
        <strain evidence="11">05753</strain>
    </source>
</reference>
<dbReference type="InterPro" id="IPR001905">
    <property type="entry name" value="Ammonium_transpt"/>
</dbReference>
<comment type="caution">
    <text evidence="11">The sequence shown here is derived from an EMBL/GenBank/DDBJ whole genome shotgun (WGS) entry which is preliminary data.</text>
</comment>
<protein>
    <recommendedName>
        <fullName evidence="8">Ammonium transporter</fullName>
    </recommendedName>
</protein>
<feature type="transmembrane region" description="Helical" evidence="8">
    <location>
        <begin position="318"/>
        <end position="338"/>
    </location>
</feature>
<evidence type="ECO:0000256" key="7">
    <source>
        <dbReference type="ARBA" id="ARBA00023177"/>
    </source>
</evidence>
<feature type="transmembrane region" description="Helical" evidence="8">
    <location>
        <begin position="253"/>
        <end position="274"/>
    </location>
</feature>
<evidence type="ECO:0000259" key="10">
    <source>
        <dbReference type="Pfam" id="PF00909"/>
    </source>
</evidence>
<dbReference type="InterPro" id="IPR029020">
    <property type="entry name" value="Ammonium/urea_transptr"/>
</dbReference>
<comment type="similarity">
    <text evidence="2 8">Belongs to the ammonia transporter channel (TC 1.A.11.2) family.</text>
</comment>
<dbReference type="NCBIfam" id="TIGR00836">
    <property type="entry name" value="amt"/>
    <property type="match status" value="1"/>
</dbReference>
<sequence length="474" mass="48839">MSFSKFTSNVARLGVASAALLAPAIAFAQDAAPAAAAAAAKVPVPDKGDTSWMLISSALVLMMTVPGLALFYGGLVRAKNMLSVCMQVMMIAAVAMILWVVYGYSLSFTAGGGLNPFVGGLSKMFLAGVTPASTVETFSKGVVIPELVYVAFQMTFAAITPGLIVGAFAERVKFSAVILFVVLWLTFIYFPIAHMVWFWGGPSAYADPGGLIFGFGAIDFAGGTVVHINAGIAGLVGAIMIGKRTGYGKDMMAPHSMTLTMVGASLLWVGWFGFNAGSNLESNGGAALAMMNTFVATAAAIVSWSLVETFARGKSSMLGAASGAVAGLVVITPAAGYVGPMGGLVMGLIVSPICYFFVSTVKNKFGYDDTADVFGVHCVGGILGAILTGVFVNPALGGAGIVDYSTADFAATYGGTATQVWAQFKGVVVTLLWSGIGSAILYKIVDVIFGLRVPVEAEREGLDLSSHGEAAYHS</sequence>
<comment type="subcellular location">
    <subcellularLocation>
        <location evidence="8">Cell membrane</location>
        <topology evidence="8">Multi-pass membrane protein</topology>
    </subcellularLocation>
    <subcellularLocation>
        <location evidence="1">Membrane</location>
        <topology evidence="1">Multi-pass membrane protein</topology>
    </subcellularLocation>
</comment>